<evidence type="ECO:0000256" key="1">
    <source>
        <dbReference type="SAM" id="MobiDB-lite"/>
    </source>
</evidence>
<evidence type="ECO:0000313" key="2">
    <source>
        <dbReference type="EMBL" id="EGD72644.1"/>
    </source>
</evidence>
<gene>
    <name evidence="2" type="ORF">PTSG_04379</name>
</gene>
<dbReference type="SUPFAM" id="SSF57184">
    <property type="entry name" value="Growth factor receptor domain"/>
    <property type="match status" value="1"/>
</dbReference>
<dbReference type="InterPro" id="IPR008972">
    <property type="entry name" value="Cupredoxin"/>
</dbReference>
<sequence length="534" mass="57390">MSSSVKSFSKEMTMKRSGVVVVVVLGVVVLGAVVAPMIVSPSSFSFATMNLHPSASQVRALRGNTANGNERPVPTQLRPPPPRIGQNKAPGNSSQPGRQEHRGDSRGSSPNRSLPPAQEADVETTPEPTCRPGRDAHCDCPPDCHECRPTQQECVMCRNSRFLHQGQCIDECPNTLYPIGQGQYGKYCGEESDTQKEGVNQVDILQLLRERARQHHEAVVGEGGADGEGADGRSADAGTRAEASSCTCTDCVEKSCVCNADGTTQCMLCKNFKYLLNGQCVDDCPATGAYTAIGTSRFGRKCKPRGAGGSIGTGNGFHDLKANPPPLERPLQSEHAKHATTKQVDVGLDGEGKAKVHVIAWGLDHDQIQAATINIAVGDTVRWIIDGRHSVISGRPGQHDAEFFSGPPGSKTVFEHTFTKAGATIIVGNPAKDKAERDWQYVLMFEGAGGSTDRPQRFETAMKEEFTVFRAKGVTLRECQARCGADTICKGVFYYRQSRRCKGLASLGTAGVPTEIKADSYAKVHSMHPIQTAH</sequence>
<keyword evidence="3" id="KW-1185">Reference proteome</keyword>
<dbReference type="Gene3D" id="2.60.40.420">
    <property type="entry name" value="Cupredoxins - blue copper proteins"/>
    <property type="match status" value="1"/>
</dbReference>
<protein>
    <submittedName>
        <fullName evidence="2">Uncharacterized protein</fullName>
    </submittedName>
</protein>
<dbReference type="CDD" id="cd00064">
    <property type="entry name" value="FU"/>
    <property type="match status" value="2"/>
</dbReference>
<dbReference type="KEGG" id="sre:PTSG_04379"/>
<dbReference type="Gene3D" id="2.10.220.10">
    <property type="entry name" value="Hormone Receptor, Insulin-like Growth Factor Receptor 1, Chain A, domain 2"/>
    <property type="match status" value="1"/>
</dbReference>
<dbReference type="EMBL" id="GL832964">
    <property type="protein sequence ID" value="EGD72644.1"/>
    <property type="molecule type" value="Genomic_DNA"/>
</dbReference>
<dbReference type="AlphaFoldDB" id="F2U8D6"/>
<reference evidence="2" key="1">
    <citation type="submission" date="2009-08" db="EMBL/GenBank/DDBJ databases">
        <title>Annotation of Salpingoeca rosetta.</title>
        <authorList>
            <consortium name="The Broad Institute Genome Sequencing Platform"/>
            <person name="Russ C."/>
            <person name="Cuomo C."/>
            <person name="Burger G."/>
            <person name="Gray M.W."/>
            <person name="Holland P.W.H."/>
            <person name="King N."/>
            <person name="Lang F.B.F."/>
            <person name="Roger A.J."/>
            <person name="Ruiz-Trillo I."/>
            <person name="Young S.K."/>
            <person name="Zeng Q."/>
            <person name="Gargeya S."/>
            <person name="Alvarado L."/>
            <person name="Berlin A."/>
            <person name="Chapman S.B."/>
            <person name="Chen Z."/>
            <person name="Freedman E."/>
            <person name="Gellesch M."/>
            <person name="Goldberg J."/>
            <person name="Griggs A."/>
            <person name="Gujja S."/>
            <person name="Heilman E."/>
            <person name="Heiman D."/>
            <person name="Howarth C."/>
            <person name="Mehta T."/>
            <person name="Neiman D."/>
            <person name="Pearson M."/>
            <person name="Roberts A."/>
            <person name="Saif S."/>
            <person name="Shea T."/>
            <person name="Shenoy N."/>
            <person name="Sisk P."/>
            <person name="Stolte C."/>
            <person name="Sykes S."/>
            <person name="White J."/>
            <person name="Yandava C."/>
            <person name="Haas B."/>
            <person name="Nusbaum C."/>
            <person name="Birren B."/>
        </authorList>
    </citation>
    <scope>NUCLEOTIDE SEQUENCE [LARGE SCALE GENOMIC DNA]</scope>
    <source>
        <strain evidence="2">ATCC 50818</strain>
    </source>
</reference>
<name>F2U8D6_SALR5</name>
<feature type="region of interest" description="Disordered" evidence="1">
    <location>
        <begin position="64"/>
        <end position="133"/>
    </location>
</feature>
<proteinExistence type="predicted"/>
<dbReference type="GeneID" id="16075050"/>
<dbReference type="OrthoDB" id="10257656at2759"/>
<dbReference type="InParanoid" id="F2U8D6"/>
<dbReference type="SMART" id="SM00261">
    <property type="entry name" value="FU"/>
    <property type="match status" value="2"/>
</dbReference>
<accession>F2U8D6</accession>
<dbReference type="InterPro" id="IPR006212">
    <property type="entry name" value="Furin_repeat"/>
</dbReference>
<dbReference type="Proteomes" id="UP000007799">
    <property type="component" value="Unassembled WGS sequence"/>
</dbReference>
<evidence type="ECO:0000313" key="3">
    <source>
        <dbReference type="Proteomes" id="UP000007799"/>
    </source>
</evidence>
<dbReference type="InterPro" id="IPR009030">
    <property type="entry name" value="Growth_fac_rcpt_cys_sf"/>
</dbReference>
<dbReference type="RefSeq" id="XP_004994467.1">
    <property type="nucleotide sequence ID" value="XM_004994410.1"/>
</dbReference>
<dbReference type="SUPFAM" id="SSF49503">
    <property type="entry name" value="Cupredoxins"/>
    <property type="match status" value="1"/>
</dbReference>
<organism evidence="3">
    <name type="scientific">Salpingoeca rosetta (strain ATCC 50818 / BSB-021)</name>
    <dbReference type="NCBI Taxonomy" id="946362"/>
    <lineage>
        <taxon>Eukaryota</taxon>
        <taxon>Choanoflagellata</taxon>
        <taxon>Craspedida</taxon>
        <taxon>Salpingoecidae</taxon>
        <taxon>Salpingoeca</taxon>
    </lineage>
</organism>